<keyword evidence="4" id="KW-0067">ATP-binding</keyword>
<organism evidence="8">
    <name type="scientific">mine drainage metagenome</name>
    <dbReference type="NCBI Taxonomy" id="410659"/>
    <lineage>
        <taxon>unclassified sequences</taxon>
        <taxon>metagenomes</taxon>
        <taxon>ecological metagenomes</taxon>
    </lineage>
</organism>
<evidence type="ECO:0000256" key="2">
    <source>
        <dbReference type="ARBA" id="ARBA00022598"/>
    </source>
</evidence>
<evidence type="ECO:0000256" key="5">
    <source>
        <dbReference type="ARBA" id="ARBA00023146"/>
    </source>
</evidence>
<keyword evidence="3" id="KW-0547">Nucleotide-binding</keyword>
<reference evidence="8" key="2">
    <citation type="journal article" date="2014" name="ISME J.">
        <title>Microbial stratification in low pH oxic and suboxic macroscopic growths along an acid mine drainage.</title>
        <authorList>
            <person name="Mendez-Garcia C."/>
            <person name="Mesa V."/>
            <person name="Sprenger R.R."/>
            <person name="Richter M."/>
            <person name="Diez M.S."/>
            <person name="Solano J."/>
            <person name="Bargiela R."/>
            <person name="Golyshina O.V."/>
            <person name="Manteca A."/>
            <person name="Ramos J.L."/>
            <person name="Gallego J.R."/>
            <person name="Llorente I."/>
            <person name="Martins Dos Santos V.A."/>
            <person name="Jensen O.N."/>
            <person name="Pelaez A.I."/>
            <person name="Sanchez J."/>
            <person name="Ferrer M."/>
        </authorList>
    </citation>
    <scope>NUCLEOTIDE SEQUENCE</scope>
</reference>
<keyword evidence="5 8" id="KW-0030">Aminoacyl-tRNA synthetase</keyword>
<evidence type="ECO:0000259" key="6">
    <source>
        <dbReference type="Pfam" id="PF00152"/>
    </source>
</evidence>
<name>T0ZAY7_9ZZZZ</name>
<dbReference type="GO" id="GO:0017101">
    <property type="term" value="C:aminoacyl-tRNA synthetase multienzyme complex"/>
    <property type="evidence" value="ECO:0007669"/>
    <property type="project" value="TreeGrafter"/>
</dbReference>
<dbReference type="InterPro" id="IPR004365">
    <property type="entry name" value="NA-bd_OB_tRNA"/>
</dbReference>
<proteinExistence type="predicted"/>
<dbReference type="SUPFAM" id="SSF55681">
    <property type="entry name" value="Class II aaRS and biotin synthetases"/>
    <property type="match status" value="1"/>
</dbReference>
<dbReference type="GO" id="GO:0006422">
    <property type="term" value="P:aspartyl-tRNA aminoacylation"/>
    <property type="evidence" value="ECO:0007669"/>
    <property type="project" value="InterPro"/>
</dbReference>
<protein>
    <submittedName>
        <fullName evidence="8">Aspartyl-tRNA synthetase</fullName>
    </submittedName>
</protein>
<dbReference type="GO" id="GO:0004815">
    <property type="term" value="F:aspartate-tRNA ligase activity"/>
    <property type="evidence" value="ECO:0007669"/>
    <property type="project" value="InterPro"/>
</dbReference>
<evidence type="ECO:0000259" key="7">
    <source>
        <dbReference type="Pfam" id="PF01336"/>
    </source>
</evidence>
<gene>
    <name evidence="8" type="ORF">B1A_21987</name>
</gene>
<dbReference type="Gene3D" id="3.30.930.10">
    <property type="entry name" value="Bira Bifunctional Protein, Domain 2"/>
    <property type="match status" value="1"/>
</dbReference>
<sequence length="182" mass="20253">MGKVSILDLTNLKGGEKVTIYGWVQEIKVLKNITFVNLRDYTGVCQVTVKGDQNLLEKAAGISRESVVKISGTFKKDSISKSAPEIVCNELEVLNISQTPLPLGIIDPVEADFETRFNNRVLDLRKTKNNIIFKAKANILWGIRKFLKDEGFTEVQTPKIVSSATEGGAEVFSENIMIEMLF</sequence>
<dbReference type="PANTHER" id="PTHR43450">
    <property type="entry name" value="ASPARTYL-TRNA SYNTHETASE"/>
    <property type="match status" value="1"/>
</dbReference>
<keyword evidence="1" id="KW-0963">Cytoplasm</keyword>
<feature type="domain" description="Aminoacyl-tRNA synthetase class II (D/K/N)" evidence="6">
    <location>
        <begin position="114"/>
        <end position="173"/>
    </location>
</feature>
<dbReference type="EMBL" id="AUZX01016255">
    <property type="protein sequence ID" value="EQD26124.1"/>
    <property type="molecule type" value="Genomic_DNA"/>
</dbReference>
<evidence type="ECO:0000256" key="1">
    <source>
        <dbReference type="ARBA" id="ARBA00022490"/>
    </source>
</evidence>
<dbReference type="InterPro" id="IPR004364">
    <property type="entry name" value="Aa-tRNA-synt_II"/>
</dbReference>
<dbReference type="InterPro" id="IPR012340">
    <property type="entry name" value="NA-bd_OB-fold"/>
</dbReference>
<dbReference type="GO" id="GO:0005524">
    <property type="term" value="F:ATP binding"/>
    <property type="evidence" value="ECO:0007669"/>
    <property type="project" value="UniProtKB-KW"/>
</dbReference>
<dbReference type="GO" id="GO:0003723">
    <property type="term" value="F:RNA binding"/>
    <property type="evidence" value="ECO:0007669"/>
    <property type="project" value="TreeGrafter"/>
</dbReference>
<dbReference type="InterPro" id="IPR004523">
    <property type="entry name" value="Asp-tRNA_synthase_2"/>
</dbReference>
<dbReference type="Gene3D" id="2.40.50.140">
    <property type="entry name" value="Nucleic acid-binding proteins"/>
    <property type="match status" value="1"/>
</dbReference>
<comment type="caution">
    <text evidence="8">The sequence shown here is derived from an EMBL/GenBank/DDBJ whole genome shotgun (WGS) entry which is preliminary data.</text>
</comment>
<dbReference type="SUPFAM" id="SSF50249">
    <property type="entry name" value="Nucleic acid-binding proteins"/>
    <property type="match status" value="1"/>
</dbReference>
<dbReference type="InterPro" id="IPR045864">
    <property type="entry name" value="aa-tRNA-synth_II/BPL/LPL"/>
</dbReference>
<dbReference type="PANTHER" id="PTHR43450:SF1">
    <property type="entry name" value="ASPARTATE--TRNA LIGASE, CYTOPLASMIC"/>
    <property type="match status" value="1"/>
</dbReference>
<dbReference type="Pfam" id="PF00152">
    <property type="entry name" value="tRNA-synt_2"/>
    <property type="match status" value="1"/>
</dbReference>
<dbReference type="Pfam" id="PF01336">
    <property type="entry name" value="tRNA_anti-codon"/>
    <property type="match status" value="1"/>
</dbReference>
<evidence type="ECO:0000256" key="4">
    <source>
        <dbReference type="ARBA" id="ARBA00022840"/>
    </source>
</evidence>
<dbReference type="GO" id="GO:0005829">
    <property type="term" value="C:cytosol"/>
    <property type="evidence" value="ECO:0007669"/>
    <property type="project" value="TreeGrafter"/>
</dbReference>
<dbReference type="AlphaFoldDB" id="T0ZAY7"/>
<reference evidence="8" key="1">
    <citation type="submission" date="2013-08" db="EMBL/GenBank/DDBJ databases">
        <authorList>
            <person name="Mendez C."/>
            <person name="Richter M."/>
            <person name="Ferrer M."/>
            <person name="Sanchez J."/>
        </authorList>
    </citation>
    <scope>NUCLEOTIDE SEQUENCE</scope>
</reference>
<accession>T0ZAY7</accession>
<evidence type="ECO:0000313" key="8">
    <source>
        <dbReference type="EMBL" id="EQD26124.1"/>
    </source>
</evidence>
<evidence type="ECO:0000256" key="3">
    <source>
        <dbReference type="ARBA" id="ARBA00022741"/>
    </source>
</evidence>
<keyword evidence="2" id="KW-0436">Ligase</keyword>
<feature type="domain" description="OB" evidence="7">
    <location>
        <begin position="18"/>
        <end position="94"/>
    </location>
</feature>